<accession>A0ABS9A2W5</accession>
<feature type="transmembrane region" description="Helical" evidence="6">
    <location>
        <begin position="194"/>
        <end position="214"/>
    </location>
</feature>
<evidence type="ECO:0000256" key="5">
    <source>
        <dbReference type="ARBA" id="ARBA00023136"/>
    </source>
</evidence>
<evidence type="ECO:0000256" key="3">
    <source>
        <dbReference type="ARBA" id="ARBA00022692"/>
    </source>
</evidence>
<keyword evidence="6" id="KW-0997">Cell inner membrane</keyword>
<keyword evidence="9" id="KW-1185">Reference proteome</keyword>
<feature type="domain" description="Copper resistance protein D" evidence="7">
    <location>
        <begin position="188"/>
        <end position="287"/>
    </location>
</feature>
<keyword evidence="3 6" id="KW-0812">Transmembrane</keyword>
<name>A0ABS9A2W5_9GAMM</name>
<protein>
    <recommendedName>
        <fullName evidence="6">Copper resistance protein D</fullName>
    </recommendedName>
</protein>
<feature type="transmembrane region" description="Helical" evidence="6">
    <location>
        <begin position="154"/>
        <end position="173"/>
    </location>
</feature>
<comment type="caution">
    <text evidence="6">Lacks conserved residue(s) required for the propagation of feature annotation.</text>
</comment>
<dbReference type="Pfam" id="PF05425">
    <property type="entry name" value="CopD"/>
    <property type="match status" value="1"/>
</dbReference>
<evidence type="ECO:0000313" key="9">
    <source>
        <dbReference type="Proteomes" id="UP001320168"/>
    </source>
</evidence>
<keyword evidence="6" id="KW-0186">Copper</keyword>
<gene>
    <name evidence="8" type="ORF">HOP53_10060</name>
</gene>
<dbReference type="InterPro" id="IPR032694">
    <property type="entry name" value="CopC/D"/>
</dbReference>
<dbReference type="EMBL" id="JABFTX010000002">
    <property type="protein sequence ID" value="MCE8003177.1"/>
    <property type="molecule type" value="Genomic_DNA"/>
</dbReference>
<evidence type="ECO:0000259" key="7">
    <source>
        <dbReference type="Pfam" id="PF05425"/>
    </source>
</evidence>
<dbReference type="PANTHER" id="PTHR34820">
    <property type="entry name" value="INNER MEMBRANE PROTEIN YEBZ"/>
    <property type="match status" value="1"/>
</dbReference>
<dbReference type="PANTHER" id="PTHR34820:SF4">
    <property type="entry name" value="INNER MEMBRANE PROTEIN YEBZ"/>
    <property type="match status" value="1"/>
</dbReference>
<keyword evidence="2 6" id="KW-1003">Cell membrane</keyword>
<evidence type="ECO:0000256" key="6">
    <source>
        <dbReference type="RuleBase" id="RU369037"/>
    </source>
</evidence>
<comment type="caution">
    <text evidence="8">The sequence shown here is derived from an EMBL/GenBank/DDBJ whole genome shotgun (WGS) entry which is preliminary data.</text>
</comment>
<comment type="function">
    <text evidence="6">Involved in copper resistance.</text>
</comment>
<reference evidence="8 9" key="1">
    <citation type="journal article" date="2021" name="Front. Microbiol.">
        <title>Aerobic Denitrification and Heterotrophic Sulfur Oxidation in the Genus Halomonas Revealed by Six Novel Species Characterizations and Genome-Based Analysis.</title>
        <authorList>
            <person name="Wang L."/>
            <person name="Shao Z."/>
        </authorList>
    </citation>
    <scope>NUCLEOTIDE SEQUENCE [LARGE SCALE GENOMIC DNA]</scope>
    <source>
        <strain evidence="8 9">MCCC 1A11081</strain>
    </source>
</reference>
<comment type="subcellular location">
    <subcellularLocation>
        <location evidence="6">Cell inner membrane</location>
        <topology evidence="6">Multi-pass membrane protein</topology>
    </subcellularLocation>
    <subcellularLocation>
        <location evidence="1">Cell membrane</location>
        <topology evidence="1">Multi-pass membrane protein</topology>
    </subcellularLocation>
</comment>
<dbReference type="InterPro" id="IPR008457">
    <property type="entry name" value="Cu-R_CopD_dom"/>
</dbReference>
<feature type="transmembrane region" description="Helical" evidence="6">
    <location>
        <begin position="55"/>
        <end position="80"/>
    </location>
</feature>
<evidence type="ECO:0000256" key="1">
    <source>
        <dbReference type="ARBA" id="ARBA00004651"/>
    </source>
</evidence>
<sequence length="295" mass="30762">MVASFGLDPWTAGRVLALAGFYASALLAVGGLLFRAAFPGLPSREVVVLDRCTGIAACSGIVMLLLLWLLQAAYLGGGSWESAFNPVLLGIVGESAQGERLRLALVGLLLLPVALWQGAPRGVRYAVGALGVVLILLAFSRVGHTRGSPWQSVLLMLHLGLASFWAAALSPLYRMAGSASSGASAEQLLRFGRFGLLLVPLLLLAGGSLAMWLMGGRPGALLDTAYGQLLSVKLTLVAGLLLLGAANRWWLVPAVARDKPDASLQLRCSIAVEASLMAMIVLVAAVLLTTSSPVR</sequence>
<organism evidence="8 9">
    <name type="scientific">Billgrantia ethanolica</name>
    <dbReference type="NCBI Taxonomy" id="2733486"/>
    <lineage>
        <taxon>Bacteria</taxon>
        <taxon>Pseudomonadati</taxon>
        <taxon>Pseudomonadota</taxon>
        <taxon>Gammaproteobacteria</taxon>
        <taxon>Oceanospirillales</taxon>
        <taxon>Halomonadaceae</taxon>
        <taxon>Billgrantia</taxon>
    </lineage>
</organism>
<feature type="transmembrane region" description="Helical" evidence="6">
    <location>
        <begin position="123"/>
        <end position="142"/>
    </location>
</feature>
<evidence type="ECO:0000313" key="8">
    <source>
        <dbReference type="EMBL" id="MCE8003177.1"/>
    </source>
</evidence>
<evidence type="ECO:0000256" key="2">
    <source>
        <dbReference type="ARBA" id="ARBA00022475"/>
    </source>
</evidence>
<feature type="transmembrane region" description="Helical" evidence="6">
    <location>
        <begin position="268"/>
        <end position="288"/>
    </location>
</feature>
<feature type="transmembrane region" description="Helical" evidence="6">
    <location>
        <begin position="12"/>
        <end position="34"/>
    </location>
</feature>
<evidence type="ECO:0000256" key="4">
    <source>
        <dbReference type="ARBA" id="ARBA00022989"/>
    </source>
</evidence>
<keyword evidence="4 6" id="KW-1133">Transmembrane helix</keyword>
<dbReference type="Proteomes" id="UP001320168">
    <property type="component" value="Unassembled WGS sequence"/>
</dbReference>
<proteinExistence type="inferred from homology"/>
<comment type="similarity">
    <text evidence="6">Belongs to the CopD family.</text>
</comment>
<keyword evidence="5 6" id="KW-0472">Membrane</keyword>
<feature type="transmembrane region" description="Helical" evidence="6">
    <location>
        <begin position="234"/>
        <end position="256"/>
    </location>
</feature>